<dbReference type="GO" id="GO:0005524">
    <property type="term" value="F:ATP binding"/>
    <property type="evidence" value="ECO:0007669"/>
    <property type="project" value="InterPro"/>
</dbReference>
<dbReference type="InterPro" id="IPR036640">
    <property type="entry name" value="ABC1_TM_sf"/>
</dbReference>
<evidence type="ECO:0000256" key="4">
    <source>
        <dbReference type="ARBA" id="ARBA00023136"/>
    </source>
</evidence>
<gene>
    <name evidence="7" type="ORF">LY90DRAFT_621176</name>
</gene>
<dbReference type="PROSITE" id="PS50929">
    <property type="entry name" value="ABC_TM1F"/>
    <property type="match status" value="1"/>
</dbReference>
<comment type="subcellular location">
    <subcellularLocation>
        <location evidence="1">Membrane</location>
        <topology evidence="1">Multi-pass membrane protein</topology>
    </subcellularLocation>
</comment>
<feature type="domain" description="ABC transmembrane type-1" evidence="6">
    <location>
        <begin position="1"/>
        <end position="84"/>
    </location>
</feature>
<dbReference type="InterPro" id="IPR039421">
    <property type="entry name" value="Type_1_exporter"/>
</dbReference>
<dbReference type="PANTHER" id="PTHR24221">
    <property type="entry name" value="ATP-BINDING CASSETTE SUB-FAMILY B"/>
    <property type="match status" value="1"/>
</dbReference>
<proteinExistence type="predicted"/>
<reference evidence="7 8" key="1">
    <citation type="submission" date="2016-08" db="EMBL/GenBank/DDBJ databases">
        <title>A Parts List for Fungal Cellulosomes Revealed by Comparative Genomics.</title>
        <authorList>
            <consortium name="DOE Joint Genome Institute"/>
            <person name="Haitjema C.H."/>
            <person name="Gilmore S.P."/>
            <person name="Henske J.K."/>
            <person name="Solomon K.V."/>
            <person name="De Groot R."/>
            <person name="Kuo A."/>
            <person name="Mondo S.J."/>
            <person name="Salamov A.A."/>
            <person name="Labutti K."/>
            <person name="Zhao Z."/>
            <person name="Chiniquy J."/>
            <person name="Barry K."/>
            <person name="Brewer H.M."/>
            <person name="Purvine S.O."/>
            <person name="Wright A.T."/>
            <person name="Boxma B."/>
            <person name="Van Alen T."/>
            <person name="Hackstein J.H."/>
            <person name="Baker S.E."/>
            <person name="Grigoriev I.V."/>
            <person name="O'Malley M.A."/>
        </authorList>
    </citation>
    <scope>NUCLEOTIDE SEQUENCE [LARGE SCALE GENOMIC DNA]</scope>
    <source>
        <strain evidence="7 8">G1</strain>
    </source>
</reference>
<dbReference type="Pfam" id="PF00664">
    <property type="entry name" value="ABC_membrane"/>
    <property type="match status" value="1"/>
</dbReference>
<dbReference type="AlphaFoldDB" id="A0A1Y2CC66"/>
<feature type="transmembrane region" description="Helical" evidence="5">
    <location>
        <begin position="6"/>
        <end position="30"/>
    </location>
</feature>
<evidence type="ECO:0000256" key="1">
    <source>
        <dbReference type="ARBA" id="ARBA00004141"/>
    </source>
</evidence>
<keyword evidence="2 5" id="KW-0812">Transmembrane</keyword>
<name>A0A1Y2CC66_9FUNG</name>
<evidence type="ECO:0000256" key="2">
    <source>
        <dbReference type="ARBA" id="ARBA00022692"/>
    </source>
</evidence>
<organism evidence="7 8">
    <name type="scientific">Neocallimastix californiae</name>
    <dbReference type="NCBI Taxonomy" id="1754190"/>
    <lineage>
        <taxon>Eukaryota</taxon>
        <taxon>Fungi</taxon>
        <taxon>Fungi incertae sedis</taxon>
        <taxon>Chytridiomycota</taxon>
        <taxon>Chytridiomycota incertae sedis</taxon>
        <taxon>Neocallimastigomycetes</taxon>
        <taxon>Neocallimastigales</taxon>
        <taxon>Neocallimastigaceae</taxon>
        <taxon>Neocallimastix</taxon>
    </lineage>
</organism>
<evidence type="ECO:0000259" key="6">
    <source>
        <dbReference type="PROSITE" id="PS50929"/>
    </source>
</evidence>
<evidence type="ECO:0000313" key="8">
    <source>
        <dbReference type="Proteomes" id="UP000193920"/>
    </source>
</evidence>
<evidence type="ECO:0000313" key="7">
    <source>
        <dbReference type="EMBL" id="ORY44640.1"/>
    </source>
</evidence>
<sequence>MLYWCALIISFVNGWQLALIILITVPFTIISGIFQMKSRSDFSGRSRTHYEDASQLACEAIVNIKTIFALNIEDRFYQKYKNKLIEPDKRLAQRSIISFYFGAKYVSTNQYTFKQMMLIFASLVFSADTVGHYASLMPDLNKSKVALYHVLDLLNQKSKIDPYDESGYSFNPDKPWIRNF</sequence>
<evidence type="ECO:0000256" key="5">
    <source>
        <dbReference type="SAM" id="Phobius"/>
    </source>
</evidence>
<dbReference type="GO" id="GO:0140359">
    <property type="term" value="F:ABC-type transporter activity"/>
    <property type="evidence" value="ECO:0007669"/>
    <property type="project" value="InterPro"/>
</dbReference>
<protein>
    <recommendedName>
        <fullName evidence="6">ABC transmembrane type-1 domain-containing protein</fullName>
    </recommendedName>
</protein>
<dbReference type="GO" id="GO:0016020">
    <property type="term" value="C:membrane"/>
    <property type="evidence" value="ECO:0007669"/>
    <property type="project" value="UniProtKB-SubCell"/>
</dbReference>
<dbReference type="Proteomes" id="UP000193920">
    <property type="component" value="Unassembled WGS sequence"/>
</dbReference>
<keyword evidence="8" id="KW-1185">Reference proteome</keyword>
<dbReference type="EMBL" id="MCOG01000113">
    <property type="protein sequence ID" value="ORY44640.1"/>
    <property type="molecule type" value="Genomic_DNA"/>
</dbReference>
<dbReference type="STRING" id="1754190.A0A1Y2CC66"/>
<dbReference type="OrthoDB" id="6500128at2759"/>
<comment type="caution">
    <text evidence="7">The sequence shown here is derived from an EMBL/GenBank/DDBJ whole genome shotgun (WGS) entry which is preliminary data.</text>
</comment>
<evidence type="ECO:0000256" key="3">
    <source>
        <dbReference type="ARBA" id="ARBA00022989"/>
    </source>
</evidence>
<keyword evidence="4 5" id="KW-0472">Membrane</keyword>
<dbReference type="InterPro" id="IPR011527">
    <property type="entry name" value="ABC1_TM_dom"/>
</dbReference>
<dbReference type="Gene3D" id="1.20.1560.10">
    <property type="entry name" value="ABC transporter type 1, transmembrane domain"/>
    <property type="match status" value="1"/>
</dbReference>
<dbReference type="SUPFAM" id="SSF90123">
    <property type="entry name" value="ABC transporter transmembrane region"/>
    <property type="match status" value="1"/>
</dbReference>
<dbReference type="PANTHER" id="PTHR24221:SF503">
    <property type="entry name" value="MITOCHONDRIAL POTASSIUM CHANNEL ATP-BINDING SUBUNIT"/>
    <property type="match status" value="1"/>
</dbReference>
<keyword evidence="3 5" id="KW-1133">Transmembrane helix</keyword>
<accession>A0A1Y2CC66</accession>